<feature type="domain" description="Aminotransferase class I/classII large" evidence="6">
    <location>
        <begin position="43"/>
        <end position="422"/>
    </location>
</feature>
<dbReference type="FunFam" id="3.40.640.10:FF:000024">
    <property type="entry name" value="Kynurenine--oxoglutarate transaminase 3"/>
    <property type="match status" value="1"/>
</dbReference>
<evidence type="ECO:0000256" key="4">
    <source>
        <dbReference type="ARBA" id="ARBA00022679"/>
    </source>
</evidence>
<dbReference type="PANTHER" id="PTHR43807:SF20">
    <property type="entry name" value="FI04487P"/>
    <property type="match status" value="1"/>
</dbReference>
<dbReference type="Gene3D" id="3.90.1150.10">
    <property type="entry name" value="Aspartate Aminotransferase, domain 1"/>
    <property type="match status" value="1"/>
</dbReference>
<dbReference type="Gene3D" id="3.40.640.10">
    <property type="entry name" value="Type I PLP-dependent aspartate aminotransferase-like (Major domain)"/>
    <property type="match status" value="1"/>
</dbReference>
<dbReference type="EMBL" id="JACBYE010000004">
    <property type="protein sequence ID" value="NYS92428.1"/>
    <property type="molecule type" value="Genomic_DNA"/>
</dbReference>
<dbReference type="InterPro" id="IPR015421">
    <property type="entry name" value="PyrdxlP-dep_Trfase_major"/>
</dbReference>
<sequence length="429" mass="45208">MTTPRPAGAWYRTAQAAGLLAPDGSVAPTIFAEMSALAASTGAINLGQGFPEDDGPEFVREAAVSAIRAGVNQYPPGPGTPELLRAVAQHQERRYGLHVDPSSEVLVTAGATEAITATLLALCEPGDEVVTLEPFYDSHAAAIALAGAVHRTVPLRRAAVSTSTDVREPAAGREHAEPPARFALDVEALRETIGPQTRIILVNTPHNPTGTVLTREELEEIAAVAQRHDVIVVTDEVYEHLTFDGAAHVPVATLPGMADRTVTISSAGKTFSLTGWKIGWLHARADLVTAIRTVKQYLTYVNGAPFQPAVALALTDPRGEEAVQALASSLARRRDLLCDGLVTAGFDVVVPQGTYFVVADGAPLGYDDGVDLARRLPELAGVVGVPVSAFCRAGSETAALFRSSIRFTFVKTEASIERATQQLAAMGRG</sequence>
<evidence type="ECO:0000256" key="2">
    <source>
        <dbReference type="ARBA" id="ARBA00007441"/>
    </source>
</evidence>
<evidence type="ECO:0000313" key="8">
    <source>
        <dbReference type="Proteomes" id="UP000561011"/>
    </source>
</evidence>
<evidence type="ECO:0000259" key="6">
    <source>
        <dbReference type="Pfam" id="PF00155"/>
    </source>
</evidence>
<dbReference type="GO" id="GO:0030170">
    <property type="term" value="F:pyridoxal phosphate binding"/>
    <property type="evidence" value="ECO:0007669"/>
    <property type="project" value="InterPro"/>
</dbReference>
<keyword evidence="3 7" id="KW-0032">Aminotransferase</keyword>
<dbReference type="InterPro" id="IPR004839">
    <property type="entry name" value="Aminotransferase_I/II_large"/>
</dbReference>
<name>A0A853EU69_9MICO</name>
<accession>A0A853EU69</accession>
<keyword evidence="8" id="KW-1185">Reference proteome</keyword>
<dbReference type="GO" id="GO:0005737">
    <property type="term" value="C:cytoplasm"/>
    <property type="evidence" value="ECO:0007669"/>
    <property type="project" value="TreeGrafter"/>
</dbReference>
<evidence type="ECO:0000256" key="1">
    <source>
        <dbReference type="ARBA" id="ARBA00001933"/>
    </source>
</evidence>
<dbReference type="Pfam" id="PF00155">
    <property type="entry name" value="Aminotran_1_2"/>
    <property type="match status" value="1"/>
</dbReference>
<dbReference type="CDD" id="cd00609">
    <property type="entry name" value="AAT_like"/>
    <property type="match status" value="1"/>
</dbReference>
<dbReference type="RefSeq" id="WP_179912299.1">
    <property type="nucleotide sequence ID" value="NZ_JACBYE010000004.1"/>
</dbReference>
<dbReference type="AlphaFoldDB" id="A0A853EU69"/>
<organism evidence="7 8">
    <name type="scientific">Sanguibacter inulinus</name>
    <dbReference type="NCBI Taxonomy" id="60922"/>
    <lineage>
        <taxon>Bacteria</taxon>
        <taxon>Bacillati</taxon>
        <taxon>Actinomycetota</taxon>
        <taxon>Actinomycetes</taxon>
        <taxon>Micrococcales</taxon>
        <taxon>Sanguibacteraceae</taxon>
        <taxon>Sanguibacter</taxon>
    </lineage>
</organism>
<comment type="similarity">
    <text evidence="2">Belongs to the class-I pyridoxal-phosphate-dependent aminotransferase family.</text>
</comment>
<dbReference type="InterPro" id="IPR015424">
    <property type="entry name" value="PyrdxlP-dep_Trfase"/>
</dbReference>
<dbReference type="GO" id="GO:0016212">
    <property type="term" value="F:kynurenine-oxoglutarate transaminase activity"/>
    <property type="evidence" value="ECO:0007669"/>
    <property type="project" value="TreeGrafter"/>
</dbReference>
<protein>
    <submittedName>
        <fullName evidence="7">Aminotransferase class I/II-fold pyridoxal phosphate-dependent enzyme</fullName>
    </submittedName>
</protein>
<dbReference type="InterPro" id="IPR015422">
    <property type="entry name" value="PyrdxlP-dep_Trfase_small"/>
</dbReference>
<proteinExistence type="inferred from homology"/>
<dbReference type="Proteomes" id="UP000561011">
    <property type="component" value="Unassembled WGS sequence"/>
</dbReference>
<dbReference type="PANTHER" id="PTHR43807">
    <property type="entry name" value="FI04487P"/>
    <property type="match status" value="1"/>
</dbReference>
<comment type="caution">
    <text evidence="7">The sequence shown here is derived from an EMBL/GenBank/DDBJ whole genome shotgun (WGS) entry which is preliminary data.</text>
</comment>
<gene>
    <name evidence="7" type="ORF">HZZ10_02630</name>
</gene>
<dbReference type="SUPFAM" id="SSF53383">
    <property type="entry name" value="PLP-dependent transferases"/>
    <property type="match status" value="1"/>
</dbReference>
<evidence type="ECO:0000256" key="3">
    <source>
        <dbReference type="ARBA" id="ARBA00022576"/>
    </source>
</evidence>
<keyword evidence="4 7" id="KW-0808">Transferase</keyword>
<reference evidence="7 8" key="1">
    <citation type="submission" date="2020-07" db="EMBL/GenBank/DDBJ databases">
        <title>MOT database genomes.</title>
        <authorList>
            <person name="Joseph S."/>
            <person name="Aduse-Opoku J."/>
            <person name="Hashim A."/>
            <person name="Wade W."/>
            <person name="Curtis M."/>
        </authorList>
    </citation>
    <scope>NUCLEOTIDE SEQUENCE [LARGE SCALE GENOMIC DNA]</scope>
    <source>
        <strain evidence="7 8">DSM 100099</strain>
    </source>
</reference>
<comment type="cofactor">
    <cofactor evidence="1">
        <name>pyridoxal 5'-phosphate</name>
        <dbReference type="ChEBI" id="CHEBI:597326"/>
    </cofactor>
</comment>
<evidence type="ECO:0000256" key="5">
    <source>
        <dbReference type="ARBA" id="ARBA00022898"/>
    </source>
</evidence>
<dbReference type="InterPro" id="IPR051326">
    <property type="entry name" value="Kynurenine-oxoglutarate_AT"/>
</dbReference>
<evidence type="ECO:0000313" key="7">
    <source>
        <dbReference type="EMBL" id="NYS92428.1"/>
    </source>
</evidence>
<keyword evidence="5" id="KW-0663">Pyridoxal phosphate</keyword>